<dbReference type="InterPro" id="IPR016024">
    <property type="entry name" value="ARM-type_fold"/>
</dbReference>
<evidence type="ECO:0000256" key="3">
    <source>
        <dbReference type="ARBA" id="ARBA00009466"/>
    </source>
</evidence>
<evidence type="ECO:0000256" key="1">
    <source>
        <dbReference type="ARBA" id="ARBA00004123"/>
    </source>
</evidence>
<dbReference type="FunFam" id="1.25.10.10:FF:001578">
    <property type="entry name" value="Exportin-6-B-like Protein"/>
    <property type="match status" value="1"/>
</dbReference>
<evidence type="ECO:0000256" key="6">
    <source>
        <dbReference type="ARBA" id="ARBA00022927"/>
    </source>
</evidence>
<dbReference type="InParanoid" id="K3W9J6"/>
<dbReference type="GO" id="GO:0005049">
    <property type="term" value="F:nuclear export signal receptor activity"/>
    <property type="evidence" value="ECO:0007669"/>
    <property type="project" value="InterPro"/>
</dbReference>
<proteinExistence type="inferred from homology"/>
<dbReference type="AlphaFoldDB" id="K3W9J6"/>
<dbReference type="EnsemblProtists" id="PYU1_T001637">
    <property type="protein sequence ID" value="PYU1_T001637"/>
    <property type="gene ID" value="PYU1_G001636"/>
</dbReference>
<feature type="domain" description="Importin N-terminal" evidence="9">
    <location>
        <begin position="33"/>
        <end position="100"/>
    </location>
</feature>
<dbReference type="GO" id="GO:0005634">
    <property type="term" value="C:nucleus"/>
    <property type="evidence" value="ECO:0007669"/>
    <property type="project" value="UniProtKB-SubCell"/>
</dbReference>
<name>K3W9J6_GLOUD</name>
<dbReference type="GO" id="GO:0005737">
    <property type="term" value="C:cytoplasm"/>
    <property type="evidence" value="ECO:0007669"/>
    <property type="project" value="UniProtKB-SubCell"/>
</dbReference>
<accession>K3W9J6</accession>
<comment type="similarity">
    <text evidence="3">Belongs to the exportin family.</text>
</comment>
<reference evidence="11" key="1">
    <citation type="journal article" date="2010" name="Genome Biol.">
        <title>Genome sequence of the necrotrophic plant pathogen Pythium ultimum reveals original pathogenicity mechanisms and effector repertoire.</title>
        <authorList>
            <person name="Levesque C.A."/>
            <person name="Brouwer H."/>
            <person name="Cano L."/>
            <person name="Hamilton J.P."/>
            <person name="Holt C."/>
            <person name="Huitema E."/>
            <person name="Raffaele S."/>
            <person name="Robideau G.P."/>
            <person name="Thines M."/>
            <person name="Win J."/>
            <person name="Zerillo M.M."/>
            <person name="Beakes G.W."/>
            <person name="Boore J.L."/>
            <person name="Busam D."/>
            <person name="Dumas B."/>
            <person name="Ferriera S."/>
            <person name="Fuerstenberg S.I."/>
            <person name="Gachon C.M."/>
            <person name="Gaulin E."/>
            <person name="Govers F."/>
            <person name="Grenville-Briggs L."/>
            <person name="Horner N."/>
            <person name="Hostetler J."/>
            <person name="Jiang R.H."/>
            <person name="Johnson J."/>
            <person name="Krajaejun T."/>
            <person name="Lin H."/>
            <person name="Meijer H.J."/>
            <person name="Moore B."/>
            <person name="Morris P."/>
            <person name="Phuntmart V."/>
            <person name="Puiu D."/>
            <person name="Shetty J."/>
            <person name="Stajich J.E."/>
            <person name="Tripathy S."/>
            <person name="Wawra S."/>
            <person name="van West P."/>
            <person name="Whitty B.R."/>
            <person name="Coutinho P.M."/>
            <person name="Henrissat B."/>
            <person name="Martin F."/>
            <person name="Thomas P.D."/>
            <person name="Tyler B.M."/>
            <person name="De Vries R.P."/>
            <person name="Kamoun S."/>
            <person name="Yandell M."/>
            <person name="Tisserat N."/>
            <person name="Buell C.R."/>
        </authorList>
    </citation>
    <scope>NUCLEOTIDE SEQUENCE</scope>
    <source>
        <strain evidence="11">DAOM:BR144</strain>
    </source>
</reference>
<evidence type="ECO:0000256" key="5">
    <source>
        <dbReference type="ARBA" id="ARBA00022490"/>
    </source>
</evidence>
<dbReference type="InterPro" id="IPR040016">
    <property type="entry name" value="XPO6"/>
</dbReference>
<dbReference type="GO" id="GO:0031267">
    <property type="term" value="F:small GTPase binding"/>
    <property type="evidence" value="ECO:0007669"/>
    <property type="project" value="InterPro"/>
</dbReference>
<dbReference type="STRING" id="431595.K3W9J6"/>
<dbReference type="SUPFAM" id="SSF48371">
    <property type="entry name" value="ARM repeat"/>
    <property type="match status" value="1"/>
</dbReference>
<reference evidence="11" key="2">
    <citation type="submission" date="2010-04" db="EMBL/GenBank/DDBJ databases">
        <authorList>
            <person name="Buell R."/>
            <person name="Hamilton J."/>
            <person name="Hostetler J."/>
        </authorList>
    </citation>
    <scope>NUCLEOTIDE SEQUENCE [LARGE SCALE GENOMIC DNA]</scope>
    <source>
        <strain evidence="11">DAOM:BR144</strain>
    </source>
</reference>
<dbReference type="SMART" id="SM00913">
    <property type="entry name" value="IBN_N"/>
    <property type="match status" value="1"/>
</dbReference>
<evidence type="ECO:0000256" key="2">
    <source>
        <dbReference type="ARBA" id="ARBA00004496"/>
    </source>
</evidence>
<dbReference type="VEuPathDB" id="FungiDB:PYU1_G001636"/>
<dbReference type="Gene3D" id="1.25.10.10">
    <property type="entry name" value="Leucine-rich Repeat Variant"/>
    <property type="match status" value="2"/>
</dbReference>
<evidence type="ECO:0000313" key="11">
    <source>
        <dbReference type="Proteomes" id="UP000019132"/>
    </source>
</evidence>
<organism evidence="10 11">
    <name type="scientific">Globisporangium ultimum (strain ATCC 200006 / CBS 805.95 / DAOM BR144)</name>
    <name type="common">Pythium ultimum</name>
    <dbReference type="NCBI Taxonomy" id="431595"/>
    <lineage>
        <taxon>Eukaryota</taxon>
        <taxon>Sar</taxon>
        <taxon>Stramenopiles</taxon>
        <taxon>Oomycota</taxon>
        <taxon>Peronosporomycetes</taxon>
        <taxon>Pythiales</taxon>
        <taxon>Pythiaceae</taxon>
        <taxon>Globisporangium</taxon>
    </lineage>
</organism>
<dbReference type="GO" id="GO:0006611">
    <property type="term" value="P:protein export from nucleus"/>
    <property type="evidence" value="ECO:0007669"/>
    <property type="project" value="InterPro"/>
</dbReference>
<feature type="compositionally biased region" description="Gly residues" evidence="8">
    <location>
        <begin position="445"/>
        <end position="454"/>
    </location>
</feature>
<feature type="region of interest" description="Disordered" evidence="8">
    <location>
        <begin position="435"/>
        <end position="463"/>
    </location>
</feature>
<dbReference type="EMBL" id="GL376626">
    <property type="status" value="NOT_ANNOTATED_CDS"/>
    <property type="molecule type" value="Genomic_DNA"/>
</dbReference>
<dbReference type="InterPro" id="IPR013598">
    <property type="entry name" value="Exportin-1/Importin-b-like"/>
</dbReference>
<evidence type="ECO:0000256" key="4">
    <source>
        <dbReference type="ARBA" id="ARBA00022448"/>
    </source>
</evidence>
<evidence type="ECO:0000256" key="8">
    <source>
        <dbReference type="SAM" id="MobiDB-lite"/>
    </source>
</evidence>
<dbReference type="Pfam" id="PF03810">
    <property type="entry name" value="IBN_N"/>
    <property type="match status" value="1"/>
</dbReference>
<evidence type="ECO:0000313" key="10">
    <source>
        <dbReference type="EnsemblProtists" id="PYU1_T001637"/>
    </source>
</evidence>
<dbReference type="Proteomes" id="UP000019132">
    <property type="component" value="Unassembled WGS sequence"/>
</dbReference>
<protein>
    <recommendedName>
        <fullName evidence="9">Importin N-terminal domain-containing protein</fullName>
    </recommendedName>
</protein>
<keyword evidence="11" id="KW-1185">Reference proteome</keyword>
<sequence>MSTAEHARMIAEVEAALARLLEPSTPANEKAHLEQQLTNLKGVPHACLPVLYQLLSTSSNEYALWFAATTMEEYVAKKWHRLQLHEQQHFRQFAWEYLLAAPAAVSTQTAFVVRKLRKVVADIARIEWKVNAESEQCVWPEFMSQVEAMVIETNTRQSGLELLCVVVEEFGREDALTFASVKRQAKMQLIAQLPSILTLLLNILRGCNHHLQQQNESIVEQDRIAQVALETLIHLIAWAPVAEHMNETWIGLLFELSMNWQHVHARGMVSHMCTSSVSALQCLTELMNKRFSPASIDEIVGQVMFCLCPLLQKTVQDQVIGRATEEYLDKLSEFVEVFLTQHLKKLENPKYQAVLPDFLQLVLALTSKQPHVDGFLNCLSVWEVFVGYIEEVEMNEGASNERVRQALNVYENGLISVMFHLLERVNYATNKNQLDELEDDDEGTGSSGDNGGDSGDGHSSFDLEHSDSLYGTGSLQDLAQLSVAKASGGNGAVSAVELSDRKQFVVDCIALIRRIAAFPACAPPLLDRLVPKVQETCQNLIFHLHETPAYPPHSDAWDQERCAIRDLTTNCAVLSSVCAQFYSTSQDMNNQMAGWQVLHLFITLSEYIVQHRLQTRGDVFVELQCEGLTSVRFCLSCIPFVFQSGARDDVLRATESVLQVLLHTLDTTIVPSPQVVMQNSMQLLANIGFVLSYDDLIQVPSMSQLESNIHQFSLHLPLTIQGDLYTSMSNSILNSAISLRGNSATGANEASVQKWGEAYGQLILPIRESIEQSALTLQQNENRVLERVMVAQIQRDCFLVRCLARSVETKPKVAKDAFFSAYQSTFPSLMSLMTSYFAAIRKTAASGENNTQAHAQVKNALKVVNEIIRLYAQLLKSIRKEMQKESVAELMRIFVEIFSDSQLSSILNNHGNSGLMVLCGFLQLLKIVVEEPTSVFASFLQNILELCFGPLKESIFSHPESDSVTLGYFIGLVEQLLEKHYRFFVSPSVTFNAEGHRERGYSSEIAHTYFLSIFQSVASVLSREGSNLSPRLCGQVLGLLDRVDKAQGLFSFAGFQRELRMGFLSTLMNLLTRGEMNLLQEEVIQLLQRVAAADFGSFYQVFLPAYIKDILTPQEYEAASRQNGEFLHWSGQVDLPTFSQEVIGFLNDLRVLKSQS</sequence>
<keyword evidence="6" id="KW-0653">Protein transport</keyword>
<keyword evidence="5" id="KW-0963">Cytoplasm</keyword>
<dbReference type="HOGENOM" id="CLU_008564_0_0_1"/>
<keyword evidence="4" id="KW-0813">Transport</keyword>
<dbReference type="eggNOG" id="KOG2020">
    <property type="taxonomic scope" value="Eukaryota"/>
</dbReference>
<reference evidence="10" key="3">
    <citation type="submission" date="2015-02" db="UniProtKB">
        <authorList>
            <consortium name="EnsemblProtists"/>
        </authorList>
    </citation>
    <scope>IDENTIFICATION</scope>
    <source>
        <strain evidence="10">DAOM BR144</strain>
    </source>
</reference>
<dbReference type="InterPro" id="IPR001494">
    <property type="entry name" value="Importin-beta_N"/>
</dbReference>
<comment type="subcellular location">
    <subcellularLocation>
        <location evidence="2">Cytoplasm</location>
    </subcellularLocation>
    <subcellularLocation>
        <location evidence="1">Nucleus</location>
    </subcellularLocation>
</comment>
<dbReference type="OMA" id="KITRFNH"/>
<evidence type="ECO:0000256" key="7">
    <source>
        <dbReference type="ARBA" id="ARBA00023242"/>
    </source>
</evidence>
<dbReference type="PANTHER" id="PTHR21452:SF4">
    <property type="entry name" value="EXPORTIN-6"/>
    <property type="match status" value="1"/>
</dbReference>
<evidence type="ECO:0000259" key="9">
    <source>
        <dbReference type="SMART" id="SM00913"/>
    </source>
</evidence>
<dbReference type="PANTHER" id="PTHR21452">
    <property type="entry name" value="EXPORTIN-6"/>
    <property type="match status" value="1"/>
</dbReference>
<dbReference type="Pfam" id="PF08389">
    <property type="entry name" value="Xpo1"/>
    <property type="match status" value="1"/>
</dbReference>
<dbReference type="InterPro" id="IPR011989">
    <property type="entry name" value="ARM-like"/>
</dbReference>
<keyword evidence="7" id="KW-0539">Nucleus</keyword>